<name>A0AAU9R974_THLAR</name>
<accession>A0AAU9R974</accession>
<evidence type="ECO:0000313" key="3">
    <source>
        <dbReference type="Proteomes" id="UP000836841"/>
    </source>
</evidence>
<feature type="domain" description="Bet v I/Major latex protein" evidence="1">
    <location>
        <begin position="2"/>
        <end position="117"/>
    </location>
</feature>
<evidence type="ECO:0000259" key="1">
    <source>
        <dbReference type="SMART" id="SM01037"/>
    </source>
</evidence>
<sequence length="123" mass="13528">MALHGVSSGSLEIKSPADKFFRAFTKDISSTFRGIADDKMESMDPKKRTMTVKMSGCLISKSYKTVKATVTVTPNRNGNGSNVVWSVEFEKLRIGIDDPHSIIDAISNALTNYLMETDGNLLH</sequence>
<reference evidence="2 3" key="1">
    <citation type="submission" date="2022-03" db="EMBL/GenBank/DDBJ databases">
        <authorList>
            <person name="Nunn A."/>
            <person name="Chopra R."/>
            <person name="Nunn A."/>
            <person name="Contreras Garrido A."/>
        </authorList>
    </citation>
    <scope>NUCLEOTIDE SEQUENCE [LARGE SCALE GENOMIC DNA]</scope>
</reference>
<proteinExistence type="predicted"/>
<dbReference type="AlphaFoldDB" id="A0AAU9R974"/>
<keyword evidence="3" id="KW-1185">Reference proteome</keyword>
<dbReference type="PANTHER" id="PTHR31907">
    <property type="entry name" value="MLP-LIKE PROTEIN 423"/>
    <property type="match status" value="1"/>
</dbReference>
<evidence type="ECO:0000313" key="2">
    <source>
        <dbReference type="EMBL" id="CAH2033761.1"/>
    </source>
</evidence>
<protein>
    <recommendedName>
        <fullName evidence="1">Bet v I/Major latex protein domain-containing protein</fullName>
    </recommendedName>
</protein>
<dbReference type="InterPro" id="IPR000916">
    <property type="entry name" value="Bet_v_I/MLP"/>
</dbReference>
<dbReference type="SMART" id="SM01037">
    <property type="entry name" value="Bet_v_1"/>
    <property type="match status" value="1"/>
</dbReference>
<dbReference type="Pfam" id="PF00407">
    <property type="entry name" value="Bet_v_1"/>
    <property type="match status" value="1"/>
</dbReference>
<gene>
    <name evidence="2" type="ORF">TAV2_LOCUS3995</name>
</gene>
<organism evidence="2 3">
    <name type="scientific">Thlaspi arvense</name>
    <name type="common">Field penny-cress</name>
    <dbReference type="NCBI Taxonomy" id="13288"/>
    <lineage>
        <taxon>Eukaryota</taxon>
        <taxon>Viridiplantae</taxon>
        <taxon>Streptophyta</taxon>
        <taxon>Embryophyta</taxon>
        <taxon>Tracheophyta</taxon>
        <taxon>Spermatophyta</taxon>
        <taxon>Magnoliopsida</taxon>
        <taxon>eudicotyledons</taxon>
        <taxon>Gunneridae</taxon>
        <taxon>Pentapetalae</taxon>
        <taxon>rosids</taxon>
        <taxon>malvids</taxon>
        <taxon>Brassicales</taxon>
        <taxon>Brassicaceae</taxon>
        <taxon>Thlaspideae</taxon>
        <taxon>Thlaspi</taxon>
    </lineage>
</organism>
<dbReference type="EMBL" id="OU466857">
    <property type="protein sequence ID" value="CAH2033761.1"/>
    <property type="molecule type" value="Genomic_DNA"/>
</dbReference>
<dbReference type="Gene3D" id="3.30.530.20">
    <property type="match status" value="1"/>
</dbReference>
<dbReference type="InterPro" id="IPR023393">
    <property type="entry name" value="START-like_dom_sf"/>
</dbReference>
<dbReference type="InterPro" id="IPR051761">
    <property type="entry name" value="MLP-like_ligand-binding"/>
</dbReference>
<dbReference type="SUPFAM" id="SSF55961">
    <property type="entry name" value="Bet v1-like"/>
    <property type="match status" value="1"/>
</dbReference>
<dbReference type="Proteomes" id="UP000836841">
    <property type="component" value="Chromosome 1"/>
</dbReference>
<dbReference type="GO" id="GO:0006952">
    <property type="term" value="P:defense response"/>
    <property type="evidence" value="ECO:0007669"/>
    <property type="project" value="InterPro"/>
</dbReference>